<dbReference type="RefSeq" id="WP_116854718.1">
    <property type="nucleotide sequence ID" value="NZ_QTJV01000006.1"/>
</dbReference>
<gene>
    <name evidence="1" type="ORF">DXN04_17740</name>
</gene>
<evidence type="ECO:0008006" key="3">
    <source>
        <dbReference type="Google" id="ProtNLM"/>
    </source>
</evidence>
<dbReference type="EMBL" id="QTJV01000006">
    <property type="protein sequence ID" value="RFM33800.1"/>
    <property type="molecule type" value="Genomic_DNA"/>
</dbReference>
<reference evidence="1 2" key="1">
    <citation type="submission" date="2018-08" db="EMBL/GenBank/DDBJ databases">
        <title>Chitinophaga sp. K20C18050901, a novel bacterium isolated from forest soil.</title>
        <authorList>
            <person name="Wang C."/>
        </authorList>
    </citation>
    <scope>NUCLEOTIDE SEQUENCE [LARGE SCALE GENOMIC DNA]</scope>
    <source>
        <strain evidence="1 2">K20C18050901</strain>
    </source>
</reference>
<organism evidence="1 2">
    <name type="scientific">Chitinophaga silvisoli</name>
    <dbReference type="NCBI Taxonomy" id="2291814"/>
    <lineage>
        <taxon>Bacteria</taxon>
        <taxon>Pseudomonadati</taxon>
        <taxon>Bacteroidota</taxon>
        <taxon>Chitinophagia</taxon>
        <taxon>Chitinophagales</taxon>
        <taxon>Chitinophagaceae</taxon>
        <taxon>Chitinophaga</taxon>
    </lineage>
</organism>
<dbReference type="OrthoDB" id="9909741at2"/>
<sequence>MKQSFSIILILLTVSCSYKKVVTTMTGNVCYASPRWHMLGGNCICLYADSTFKFNGYNAAIYFSEGTWKWNDAEKRLELKSIPPADPDKYSHRLDSLWMDLSKAIVKLKRNKQELILSNVTYSRKLAPFFGNSNKKGKL</sequence>
<proteinExistence type="predicted"/>
<evidence type="ECO:0000313" key="1">
    <source>
        <dbReference type="EMBL" id="RFM33800.1"/>
    </source>
</evidence>
<keyword evidence="2" id="KW-1185">Reference proteome</keyword>
<comment type="caution">
    <text evidence="1">The sequence shown here is derived from an EMBL/GenBank/DDBJ whole genome shotgun (WGS) entry which is preliminary data.</text>
</comment>
<dbReference type="AlphaFoldDB" id="A0A3E1P102"/>
<dbReference type="Proteomes" id="UP000261174">
    <property type="component" value="Unassembled WGS sequence"/>
</dbReference>
<accession>A0A3E1P102</accession>
<evidence type="ECO:0000313" key="2">
    <source>
        <dbReference type="Proteomes" id="UP000261174"/>
    </source>
</evidence>
<protein>
    <recommendedName>
        <fullName evidence="3">Lipoprotein</fullName>
    </recommendedName>
</protein>
<name>A0A3E1P102_9BACT</name>